<dbReference type="EMBL" id="CP032097">
    <property type="protein sequence ID" value="AXX95749.1"/>
    <property type="molecule type" value="Genomic_DNA"/>
</dbReference>
<reference evidence="1 2" key="1">
    <citation type="submission" date="2018-08" db="EMBL/GenBank/DDBJ databases">
        <title>Complete genome of the Arcobacter ellisii type strain LMG 26155.</title>
        <authorList>
            <person name="Miller W.G."/>
            <person name="Yee E."/>
            <person name="Bono J.L."/>
        </authorList>
    </citation>
    <scope>NUCLEOTIDE SEQUENCE [LARGE SCALE GENOMIC DNA]</scope>
    <source>
        <strain evidence="1 2">LMG 26155</strain>
    </source>
</reference>
<accession>A0ABM6YL58</accession>
<sequence>MNKIVIKPKGMGTFSLNCPFTNEKLDNDNNSFEIYEGAGNYLFSMCDDCMFFDAGNNNEIEKYWKNSAIEAIEKFVSNHKEENILIIEVQKGDDTYYYGFLNEENLQLSPEEIEKRFIKEV</sequence>
<gene>
    <name evidence="1" type="ORF">AELL_2108</name>
</gene>
<evidence type="ECO:0000313" key="1">
    <source>
        <dbReference type="EMBL" id="AXX95749.1"/>
    </source>
</evidence>
<proteinExistence type="predicted"/>
<dbReference type="RefSeq" id="WP_226805985.1">
    <property type="nucleotide sequence ID" value="NZ_CP032097.1"/>
</dbReference>
<name>A0ABM6YL58_9BACT</name>
<dbReference type="Proteomes" id="UP000262582">
    <property type="component" value="Chromosome"/>
</dbReference>
<keyword evidence="2" id="KW-1185">Reference proteome</keyword>
<protein>
    <submittedName>
        <fullName evidence="1">Uncharacterized protein</fullName>
    </submittedName>
</protein>
<evidence type="ECO:0000313" key="2">
    <source>
        <dbReference type="Proteomes" id="UP000262582"/>
    </source>
</evidence>
<organism evidence="1 2">
    <name type="scientific">Arcobacter ellisii</name>
    <dbReference type="NCBI Taxonomy" id="913109"/>
    <lineage>
        <taxon>Bacteria</taxon>
        <taxon>Pseudomonadati</taxon>
        <taxon>Campylobacterota</taxon>
        <taxon>Epsilonproteobacteria</taxon>
        <taxon>Campylobacterales</taxon>
        <taxon>Arcobacteraceae</taxon>
        <taxon>Arcobacter</taxon>
    </lineage>
</organism>